<evidence type="ECO:0000256" key="1">
    <source>
        <dbReference type="ARBA" id="ARBA00005005"/>
    </source>
</evidence>
<feature type="domain" description="3-hydroxyacyl-CoA dehydrogenase C-terminal" evidence="9">
    <location>
        <begin position="113"/>
        <end position="212"/>
    </location>
</feature>
<dbReference type="AlphaFoldDB" id="A0A0E3W3K6"/>
<dbReference type="UniPathway" id="UPA00659"/>
<dbReference type="InterPro" id="IPR029045">
    <property type="entry name" value="ClpP/crotonase-like_dom_sf"/>
</dbReference>
<keyword evidence="7" id="KW-0443">Lipid metabolism</keyword>
<evidence type="ECO:0000256" key="5">
    <source>
        <dbReference type="ARBA" id="ARBA00023002"/>
    </source>
</evidence>
<dbReference type="GO" id="GO:0003857">
    <property type="term" value="F:(3S)-3-hydroxyacyl-CoA dehydrogenase (NAD+) activity"/>
    <property type="evidence" value="ECO:0007669"/>
    <property type="project" value="UniProtKB-EC"/>
</dbReference>
<dbReference type="Gene3D" id="3.40.50.720">
    <property type="entry name" value="NAD(P)-binding Rossmann-like Domain"/>
    <property type="match status" value="1"/>
</dbReference>
<dbReference type="PANTHER" id="PTHR48075:SF7">
    <property type="entry name" value="3-HYDROXYACYL-COA DEHYDROGENASE-RELATED"/>
    <property type="match status" value="1"/>
</dbReference>
<dbReference type="SUPFAM" id="SSF48179">
    <property type="entry name" value="6-phosphogluconate dehydrogenase C-terminal domain-like"/>
    <property type="match status" value="2"/>
</dbReference>
<evidence type="ECO:0000313" key="11">
    <source>
        <dbReference type="EMBL" id="CFX89580.1"/>
    </source>
</evidence>
<dbReference type="EMBL" id="CGIH01000035">
    <property type="protein sequence ID" value="CFX89580.1"/>
    <property type="molecule type" value="Genomic_DNA"/>
</dbReference>
<comment type="similarity">
    <text evidence="2">Belongs to the 3-hydroxyacyl-CoA dehydrogenase family.</text>
</comment>
<protein>
    <submittedName>
        <fullName evidence="11">Dehydrogenase, multihelical</fullName>
    </submittedName>
</protein>
<dbReference type="Pfam" id="PF00725">
    <property type="entry name" value="3HCDH"/>
    <property type="match status" value="1"/>
</dbReference>
<dbReference type="OrthoDB" id="9771883at2"/>
<dbReference type="SUPFAM" id="SSF52096">
    <property type="entry name" value="ClpP/crotonase"/>
    <property type="match status" value="1"/>
</dbReference>
<dbReference type="RefSeq" id="WP_046498699.1">
    <property type="nucleotide sequence ID" value="NZ_CGIH01000035.1"/>
</dbReference>
<evidence type="ECO:0000256" key="4">
    <source>
        <dbReference type="ARBA" id="ARBA00022963"/>
    </source>
</evidence>
<evidence type="ECO:0000259" key="10">
    <source>
        <dbReference type="Pfam" id="PF02737"/>
    </source>
</evidence>
<dbReference type="SUPFAM" id="SSF51735">
    <property type="entry name" value="NAD(P)-binding Rossmann-fold domains"/>
    <property type="match status" value="1"/>
</dbReference>
<name>A0A0E3W3K6_9FIRM</name>
<feature type="non-terminal residue" evidence="11">
    <location>
        <position position="1"/>
    </location>
</feature>
<keyword evidence="5" id="KW-0560">Oxidoreductase</keyword>
<evidence type="ECO:0000256" key="2">
    <source>
        <dbReference type="ARBA" id="ARBA00009463"/>
    </source>
</evidence>
<dbReference type="Proteomes" id="UP000045545">
    <property type="component" value="Unassembled WGS sequence"/>
</dbReference>
<dbReference type="PANTHER" id="PTHR48075">
    <property type="entry name" value="3-HYDROXYACYL-COA DEHYDROGENASE FAMILY PROTEIN"/>
    <property type="match status" value="1"/>
</dbReference>
<keyword evidence="3" id="KW-0276">Fatty acid metabolism</keyword>
<accession>A0A0E3W3K6</accession>
<evidence type="ECO:0000256" key="3">
    <source>
        <dbReference type="ARBA" id="ARBA00022832"/>
    </source>
</evidence>
<dbReference type="InterPro" id="IPR001753">
    <property type="entry name" value="Enoyl-CoA_hydra/iso"/>
</dbReference>
<keyword evidence="4" id="KW-0442">Lipid degradation</keyword>
<reference evidence="11 12" key="1">
    <citation type="submission" date="2015-03" db="EMBL/GenBank/DDBJ databases">
        <authorList>
            <person name="Murphy D."/>
        </authorList>
    </citation>
    <scope>NUCLEOTIDE SEQUENCE [LARGE SCALE GENOMIC DNA]</scope>
    <source>
        <strain evidence="11 12">OL-4</strain>
    </source>
</reference>
<dbReference type="CDD" id="cd06558">
    <property type="entry name" value="crotonase-like"/>
    <property type="match status" value="1"/>
</dbReference>
<dbReference type="InterPro" id="IPR036291">
    <property type="entry name" value="NAD(P)-bd_dom_sf"/>
</dbReference>
<evidence type="ECO:0000313" key="12">
    <source>
        <dbReference type="Proteomes" id="UP000045545"/>
    </source>
</evidence>
<dbReference type="Gene3D" id="1.10.1040.50">
    <property type="match status" value="1"/>
</dbReference>
<comment type="pathway">
    <text evidence="1">Lipid metabolism; fatty acid beta-oxidation.</text>
</comment>
<dbReference type="InterPro" id="IPR006108">
    <property type="entry name" value="3HC_DH_C"/>
</dbReference>
<dbReference type="InterPro" id="IPR006176">
    <property type="entry name" value="3-OHacyl-CoA_DH_NAD-bd"/>
</dbReference>
<dbReference type="Pfam" id="PF02737">
    <property type="entry name" value="3HCDH_N"/>
    <property type="match status" value="1"/>
</dbReference>
<keyword evidence="12" id="KW-1185">Reference proteome</keyword>
<dbReference type="STRING" id="690567.2141"/>
<dbReference type="GO" id="GO:0070403">
    <property type="term" value="F:NAD+ binding"/>
    <property type="evidence" value="ECO:0007669"/>
    <property type="project" value="InterPro"/>
</dbReference>
<gene>
    <name evidence="11" type="ORF">2141</name>
</gene>
<dbReference type="InterPro" id="IPR008927">
    <property type="entry name" value="6-PGluconate_DH-like_C_sf"/>
</dbReference>
<evidence type="ECO:0000256" key="6">
    <source>
        <dbReference type="ARBA" id="ARBA00023027"/>
    </source>
</evidence>
<comment type="catalytic activity">
    <reaction evidence="8">
        <text>a (3S)-3-hydroxyacyl-CoA + NAD(+) = a 3-oxoacyl-CoA + NADH + H(+)</text>
        <dbReference type="Rhea" id="RHEA:22432"/>
        <dbReference type="ChEBI" id="CHEBI:15378"/>
        <dbReference type="ChEBI" id="CHEBI:57318"/>
        <dbReference type="ChEBI" id="CHEBI:57540"/>
        <dbReference type="ChEBI" id="CHEBI:57945"/>
        <dbReference type="ChEBI" id="CHEBI:90726"/>
        <dbReference type="EC" id="1.1.1.35"/>
    </reaction>
</comment>
<dbReference type="Gene3D" id="3.90.226.10">
    <property type="entry name" value="2-enoyl-CoA Hydratase, Chain A, domain 1"/>
    <property type="match status" value="1"/>
</dbReference>
<proteinExistence type="inferred from homology"/>
<feature type="domain" description="3-hydroxyacyl-CoA dehydrogenase NAD binding" evidence="10">
    <location>
        <begin position="3"/>
        <end position="109"/>
    </location>
</feature>
<organism evidence="11 12">
    <name type="scientific">Syntrophomonas zehnderi OL-4</name>
    <dbReference type="NCBI Taxonomy" id="690567"/>
    <lineage>
        <taxon>Bacteria</taxon>
        <taxon>Bacillati</taxon>
        <taxon>Bacillota</taxon>
        <taxon>Clostridia</taxon>
        <taxon>Eubacteriales</taxon>
        <taxon>Syntrophomonadaceae</taxon>
        <taxon>Syntrophomonas</taxon>
    </lineage>
</organism>
<evidence type="ECO:0000256" key="7">
    <source>
        <dbReference type="ARBA" id="ARBA00023098"/>
    </source>
</evidence>
<dbReference type="GO" id="GO:0006635">
    <property type="term" value="P:fatty acid beta-oxidation"/>
    <property type="evidence" value="ECO:0007669"/>
    <property type="project" value="UniProtKB-UniPathway"/>
</dbReference>
<evidence type="ECO:0000259" key="9">
    <source>
        <dbReference type="Pfam" id="PF00725"/>
    </source>
</evidence>
<sequence length="703" mass="76571">GVLAECDWVVEVVPEVIEIKKAVLKNIAANIKPGTFVTSNTSSISINKIVEDMPLEFRQYWMGTHFFNPVRYMKLLELIPGKDTLPEVVEFFADFGERVLGKGIVYAKDTPAFVANRLGNWAGPSVTQLMMELGLTVPEVDALTGSAIGRPGTGTFGLFDMVGVDIAVLSTLEVQHNVDSPEEKAMYTPAPFLQKMLDNNMLGAKTKGGFYKRVGKEKQVLDVNTFEYGPIVKPDLPSLAAAKAAKSVPEKVTAFFESDDKGGQFIWKHVAGLFLYAASKIPEVSDDVLNMDRALNWGYNHQMGPFQLFSALDLPKYIARMKAEGMSVPAWIDEMLAAGITSFYKTEAGVDYYYSIPDKKYVEIAVSPSAIILPRLKAQNKVIFSTADGTLYDLGDAVLGLECHSKASAINPNLLDTISAAQEELKKPDWEGMVISGRGKNFCVGADIAAVYGYAQNKDWAPIEAALLKGHQTYDANKYSLKPVVMAVKGQVLGGGCELMTQSSAIQAAAETYAGQVEIGVGLIPAGGGIKESVLRVVDRISKGDNPFPINFVQPEFEAIAQAKVGTSAKESRKLGFIRDTDGISLNEDLIIPDAKARVLKMVEDGYSAPVSRPFKAFGQTAVDLLLVGTKGMMWAGVISEYDWEILCGIINIYAGGGVSTGMEITETYLEELERELFMKLIGNQKTQDRIAHMLKTGKPLRN</sequence>
<dbReference type="Pfam" id="PF00378">
    <property type="entry name" value="ECH_1"/>
    <property type="match status" value="1"/>
</dbReference>
<keyword evidence="6" id="KW-0520">NAD</keyword>
<evidence type="ECO:0000256" key="8">
    <source>
        <dbReference type="ARBA" id="ARBA00049556"/>
    </source>
</evidence>